<evidence type="ECO:0000256" key="2">
    <source>
        <dbReference type="ARBA" id="ARBA00010617"/>
    </source>
</evidence>
<dbReference type="Gene3D" id="1.10.630.10">
    <property type="entry name" value="Cytochrome P450"/>
    <property type="match status" value="1"/>
</dbReference>
<gene>
    <name evidence="9" type="ORF">BDV29DRAFT_197635</name>
</gene>
<dbReference type="GO" id="GO:0020037">
    <property type="term" value="F:heme binding"/>
    <property type="evidence" value="ECO:0007669"/>
    <property type="project" value="InterPro"/>
</dbReference>
<keyword evidence="3 8" id="KW-0349">Heme</keyword>
<dbReference type="PRINTS" id="PR00463">
    <property type="entry name" value="EP450I"/>
</dbReference>
<dbReference type="InterPro" id="IPR002401">
    <property type="entry name" value="Cyt_P450_E_grp-I"/>
</dbReference>
<dbReference type="EMBL" id="ML732283">
    <property type="protein sequence ID" value="KAB8071059.1"/>
    <property type="molecule type" value="Genomic_DNA"/>
</dbReference>
<dbReference type="InterPro" id="IPR001128">
    <property type="entry name" value="Cyt_P450"/>
</dbReference>
<keyword evidence="4 8" id="KW-0479">Metal-binding</keyword>
<name>A0A5N5WRV0_9EURO</name>
<dbReference type="GO" id="GO:0004497">
    <property type="term" value="F:monooxygenase activity"/>
    <property type="evidence" value="ECO:0007669"/>
    <property type="project" value="UniProtKB-KW"/>
</dbReference>
<dbReference type="PANTHER" id="PTHR24305">
    <property type="entry name" value="CYTOCHROME P450"/>
    <property type="match status" value="1"/>
</dbReference>
<dbReference type="GO" id="GO:0016705">
    <property type="term" value="F:oxidoreductase activity, acting on paired donors, with incorporation or reduction of molecular oxygen"/>
    <property type="evidence" value="ECO:0007669"/>
    <property type="project" value="InterPro"/>
</dbReference>
<dbReference type="InterPro" id="IPR050121">
    <property type="entry name" value="Cytochrome_P450_monoxygenase"/>
</dbReference>
<evidence type="ECO:0000256" key="6">
    <source>
        <dbReference type="ARBA" id="ARBA00023004"/>
    </source>
</evidence>
<dbReference type="AlphaFoldDB" id="A0A5N5WRV0"/>
<dbReference type="GO" id="GO:0005506">
    <property type="term" value="F:iron ion binding"/>
    <property type="evidence" value="ECO:0007669"/>
    <property type="project" value="InterPro"/>
</dbReference>
<evidence type="ECO:0000256" key="5">
    <source>
        <dbReference type="ARBA" id="ARBA00023002"/>
    </source>
</evidence>
<reference evidence="9 10" key="1">
    <citation type="submission" date="2019-04" db="EMBL/GenBank/DDBJ databases">
        <title>Friends and foes A comparative genomics study of 23 Aspergillus species from section Flavi.</title>
        <authorList>
            <consortium name="DOE Joint Genome Institute"/>
            <person name="Kjaerbolling I."/>
            <person name="Vesth T."/>
            <person name="Frisvad J.C."/>
            <person name="Nybo J.L."/>
            <person name="Theobald S."/>
            <person name="Kildgaard S."/>
            <person name="Isbrandt T."/>
            <person name="Kuo A."/>
            <person name="Sato A."/>
            <person name="Lyhne E.K."/>
            <person name="Kogle M.E."/>
            <person name="Wiebenga A."/>
            <person name="Kun R.S."/>
            <person name="Lubbers R.J."/>
            <person name="Makela M.R."/>
            <person name="Barry K."/>
            <person name="Chovatia M."/>
            <person name="Clum A."/>
            <person name="Daum C."/>
            <person name="Haridas S."/>
            <person name="He G."/>
            <person name="LaButti K."/>
            <person name="Lipzen A."/>
            <person name="Mondo S."/>
            <person name="Riley R."/>
            <person name="Salamov A."/>
            <person name="Simmons B.A."/>
            <person name="Magnuson J.K."/>
            <person name="Henrissat B."/>
            <person name="Mortensen U.H."/>
            <person name="Larsen T.O."/>
            <person name="Devries R.P."/>
            <person name="Grigoriev I.V."/>
            <person name="Machida M."/>
            <person name="Baker S.E."/>
            <person name="Andersen M.R."/>
        </authorList>
    </citation>
    <scope>NUCLEOTIDE SEQUENCE [LARGE SCALE GENOMIC DNA]</scope>
    <source>
        <strain evidence="9 10">CBS 151.66</strain>
    </source>
</reference>
<comment type="cofactor">
    <cofactor evidence="1 8">
        <name>heme</name>
        <dbReference type="ChEBI" id="CHEBI:30413"/>
    </cofactor>
</comment>
<dbReference type="OrthoDB" id="1470350at2759"/>
<sequence>MALEQLYRHDWTSYRPGLLYFIGGAIYNVFFHHLSKFPGLVLHRNSRIPYSYKCLRGTLPFDILDLHERFGDILRVAPDELAVADPNAWKDIMGYGAKEMEKAIYFFMPIEGSPANLVNEKGEVAKRLRRHLAPCFSGKATRDQQPLIKKYVDVFIDKLHEMRTAETPLESSASRTWFKTIFSANHFTQILQELAFYLILKAIIVALLSKSSKEAFEEQQRQAKEKQMRRMEVGHPRPDLIERLIQKKNELNLSLDNLVSNGESLIIGGSETMATTLIRSIFKSESEIDLVSVRKLTYTFACLDEGMRLYPPVAPGLPRVVPEGNATVLVQYVPGNTYIAVHQWPLYRRKASFADAEQFHPERVMGDPRFADDLLTAFQPFHISPRDCIGKTLAYGEMRLGLARLLFNFDLKIADDSLDWVQQKGELNAHLTPVQRCLSVIIWPAYSNQRVY</sequence>
<dbReference type="Pfam" id="PF00067">
    <property type="entry name" value="p450"/>
    <property type="match status" value="2"/>
</dbReference>
<organism evidence="9 10">
    <name type="scientific">Aspergillus leporis</name>
    <dbReference type="NCBI Taxonomy" id="41062"/>
    <lineage>
        <taxon>Eukaryota</taxon>
        <taxon>Fungi</taxon>
        <taxon>Dikarya</taxon>
        <taxon>Ascomycota</taxon>
        <taxon>Pezizomycotina</taxon>
        <taxon>Eurotiomycetes</taxon>
        <taxon>Eurotiomycetidae</taxon>
        <taxon>Eurotiales</taxon>
        <taxon>Aspergillaceae</taxon>
        <taxon>Aspergillus</taxon>
        <taxon>Aspergillus subgen. Circumdati</taxon>
    </lineage>
</organism>
<dbReference type="PRINTS" id="PR00385">
    <property type="entry name" value="P450"/>
</dbReference>
<evidence type="ECO:0000256" key="7">
    <source>
        <dbReference type="ARBA" id="ARBA00023033"/>
    </source>
</evidence>
<keyword evidence="5" id="KW-0560">Oxidoreductase</keyword>
<evidence type="ECO:0000313" key="10">
    <source>
        <dbReference type="Proteomes" id="UP000326565"/>
    </source>
</evidence>
<evidence type="ECO:0000256" key="4">
    <source>
        <dbReference type="ARBA" id="ARBA00022723"/>
    </source>
</evidence>
<protein>
    <submittedName>
        <fullName evidence="9">Cytochrome P450</fullName>
    </submittedName>
</protein>
<keyword evidence="6 8" id="KW-0408">Iron</keyword>
<dbReference type="InterPro" id="IPR036396">
    <property type="entry name" value="Cyt_P450_sf"/>
</dbReference>
<dbReference type="CDD" id="cd11058">
    <property type="entry name" value="CYP60B-like"/>
    <property type="match status" value="1"/>
</dbReference>
<comment type="similarity">
    <text evidence="2">Belongs to the cytochrome P450 family.</text>
</comment>
<evidence type="ECO:0000256" key="8">
    <source>
        <dbReference type="PIRSR" id="PIRSR602401-1"/>
    </source>
</evidence>
<feature type="binding site" description="axial binding residue" evidence="8">
    <location>
        <position position="388"/>
    </location>
    <ligand>
        <name>heme</name>
        <dbReference type="ChEBI" id="CHEBI:30413"/>
    </ligand>
    <ligandPart>
        <name>Fe</name>
        <dbReference type="ChEBI" id="CHEBI:18248"/>
    </ligandPart>
</feature>
<dbReference type="SUPFAM" id="SSF48264">
    <property type="entry name" value="Cytochrome P450"/>
    <property type="match status" value="1"/>
</dbReference>
<proteinExistence type="inferred from homology"/>
<keyword evidence="7" id="KW-0503">Monooxygenase</keyword>
<accession>A0A5N5WRV0</accession>
<evidence type="ECO:0000256" key="1">
    <source>
        <dbReference type="ARBA" id="ARBA00001971"/>
    </source>
</evidence>
<dbReference type="Proteomes" id="UP000326565">
    <property type="component" value="Unassembled WGS sequence"/>
</dbReference>
<keyword evidence="10" id="KW-1185">Reference proteome</keyword>
<evidence type="ECO:0000256" key="3">
    <source>
        <dbReference type="ARBA" id="ARBA00022617"/>
    </source>
</evidence>
<evidence type="ECO:0000313" key="9">
    <source>
        <dbReference type="EMBL" id="KAB8071059.1"/>
    </source>
</evidence>
<dbReference type="PANTHER" id="PTHR24305:SF230">
    <property type="entry name" value="P450, PUTATIVE (EUROFUNG)-RELATED"/>
    <property type="match status" value="1"/>
</dbReference>